<evidence type="ECO:0000313" key="3">
    <source>
        <dbReference type="EMBL" id="EPQ18335.1"/>
    </source>
</evidence>
<keyword evidence="3" id="KW-0449">Lipoprotein</keyword>
<evidence type="ECO:0000313" key="4">
    <source>
        <dbReference type="Proteomes" id="UP000052978"/>
    </source>
</evidence>
<dbReference type="GO" id="GO:0042157">
    <property type="term" value="P:lipoprotein metabolic process"/>
    <property type="evidence" value="ECO:0007669"/>
    <property type="project" value="InterPro"/>
</dbReference>
<protein>
    <submittedName>
        <fullName evidence="3">Apolipoprotein L3</fullName>
    </submittedName>
</protein>
<keyword evidence="2" id="KW-0175">Coiled coil</keyword>
<keyword evidence="4" id="KW-1185">Reference proteome</keyword>
<dbReference type="PANTHER" id="PTHR14096:SF27">
    <property type="entry name" value="APOLIPOPROTEIN L2"/>
    <property type="match status" value="1"/>
</dbReference>
<name>S7NNS8_MYOBR</name>
<dbReference type="Pfam" id="PF05461">
    <property type="entry name" value="ApoL"/>
    <property type="match status" value="1"/>
</dbReference>
<dbReference type="InterPro" id="IPR008405">
    <property type="entry name" value="ApoL"/>
</dbReference>
<dbReference type="GO" id="GO:0016020">
    <property type="term" value="C:membrane"/>
    <property type="evidence" value="ECO:0007669"/>
    <property type="project" value="TreeGrafter"/>
</dbReference>
<proteinExistence type="inferred from homology"/>
<dbReference type="eggNOG" id="ENOG502QVW4">
    <property type="taxonomic scope" value="Eukaryota"/>
</dbReference>
<dbReference type="AlphaFoldDB" id="S7NNS8"/>
<comment type="similarity">
    <text evidence="1">Belongs to the apolipoprotein L family.</text>
</comment>
<dbReference type="PANTHER" id="PTHR14096">
    <property type="entry name" value="APOLIPOPROTEIN L"/>
    <property type="match status" value="1"/>
</dbReference>
<accession>S7NNS8</accession>
<sequence length="400" mass="42862">MGGGVVSTDTTAAGAMCLQPGDLEDNATEVLLLRYLGPRGVCADTAGEWMCTAKNEWVLSLIFQREILEGKDFVDVIEYLMDPRNKEKLQHLLSDEAWKSFVTAAKLSRDEADALYADLSQLKTLMAVEDKDMPSAEQLHGESFMKEFPQVKQDLEERIRKLYALADEVDKVHRDCTISKVAASSTGAVSGLLTIAGLALAPVTAGASLVLSATGLGLGAAAAVTGVTASIVEASKNASAKAEASRLLSTGSDTEKLVGEVLSRSTPKIASLARKCYQSLQVIVKNARAFKLAKANPRLAAKATRFLRTGTVSVRSGKQVQKAFGGTALAMSKEARVFGAATAGIFLLMDVVDLVKESMHLHEGAKAQSAEELRQQAQELERRLEELTRIHAGLQEDLTP</sequence>
<dbReference type="GO" id="GO:0005576">
    <property type="term" value="C:extracellular region"/>
    <property type="evidence" value="ECO:0007669"/>
    <property type="project" value="InterPro"/>
</dbReference>
<dbReference type="GO" id="GO:0006869">
    <property type="term" value="P:lipid transport"/>
    <property type="evidence" value="ECO:0007669"/>
    <property type="project" value="InterPro"/>
</dbReference>
<dbReference type="GO" id="GO:0008289">
    <property type="term" value="F:lipid binding"/>
    <property type="evidence" value="ECO:0007669"/>
    <property type="project" value="InterPro"/>
</dbReference>
<reference evidence="3 4" key="1">
    <citation type="journal article" date="2013" name="Nat. Commun.">
        <title>Genome analysis reveals insights into physiology and longevity of the Brandt's bat Myotis brandtii.</title>
        <authorList>
            <person name="Seim I."/>
            <person name="Fang X."/>
            <person name="Xiong Z."/>
            <person name="Lobanov A.V."/>
            <person name="Huang Z."/>
            <person name="Ma S."/>
            <person name="Feng Y."/>
            <person name="Turanov A.A."/>
            <person name="Zhu Y."/>
            <person name="Lenz T.L."/>
            <person name="Gerashchenko M.V."/>
            <person name="Fan D."/>
            <person name="Hee Yim S."/>
            <person name="Yao X."/>
            <person name="Jordan D."/>
            <person name="Xiong Y."/>
            <person name="Ma Y."/>
            <person name="Lyapunov A.N."/>
            <person name="Chen G."/>
            <person name="Kulakova O.I."/>
            <person name="Sun Y."/>
            <person name="Lee S.G."/>
            <person name="Bronson R.T."/>
            <person name="Moskalev A.A."/>
            <person name="Sunyaev S.R."/>
            <person name="Zhang G."/>
            <person name="Krogh A."/>
            <person name="Wang J."/>
            <person name="Gladyshev V.N."/>
        </authorList>
    </citation>
    <scope>NUCLEOTIDE SEQUENCE [LARGE SCALE GENOMIC DNA]</scope>
</reference>
<organism evidence="3 4">
    <name type="scientific">Myotis brandtii</name>
    <name type="common">Brandt's bat</name>
    <dbReference type="NCBI Taxonomy" id="109478"/>
    <lineage>
        <taxon>Eukaryota</taxon>
        <taxon>Metazoa</taxon>
        <taxon>Chordata</taxon>
        <taxon>Craniata</taxon>
        <taxon>Vertebrata</taxon>
        <taxon>Euteleostomi</taxon>
        <taxon>Mammalia</taxon>
        <taxon>Eutheria</taxon>
        <taxon>Laurasiatheria</taxon>
        <taxon>Chiroptera</taxon>
        <taxon>Yangochiroptera</taxon>
        <taxon>Vespertilionidae</taxon>
        <taxon>Myotis</taxon>
    </lineage>
</organism>
<evidence type="ECO:0000256" key="2">
    <source>
        <dbReference type="SAM" id="Coils"/>
    </source>
</evidence>
<gene>
    <name evidence="3" type="ORF">D623_10017564</name>
</gene>
<evidence type="ECO:0000256" key="1">
    <source>
        <dbReference type="ARBA" id="ARBA00010090"/>
    </source>
</evidence>
<dbReference type="Proteomes" id="UP000052978">
    <property type="component" value="Unassembled WGS sequence"/>
</dbReference>
<dbReference type="EMBL" id="KE164518">
    <property type="protein sequence ID" value="EPQ18335.1"/>
    <property type="molecule type" value="Genomic_DNA"/>
</dbReference>
<feature type="coiled-coil region" evidence="2">
    <location>
        <begin position="363"/>
        <end position="397"/>
    </location>
</feature>